<dbReference type="GO" id="GO:0006355">
    <property type="term" value="P:regulation of DNA-templated transcription"/>
    <property type="evidence" value="ECO:0007669"/>
    <property type="project" value="UniProtKB-UniRule"/>
</dbReference>
<dbReference type="InterPro" id="IPR041902">
    <property type="entry name" value="CtsR_N_sf"/>
</dbReference>
<dbReference type="Pfam" id="PF05848">
    <property type="entry name" value="CtsR"/>
    <property type="match status" value="1"/>
</dbReference>
<dbReference type="Gene3D" id="1.10.1200.150">
    <property type="entry name" value="Transcriptional regulator CtsR, C-terminal domain"/>
    <property type="match status" value="1"/>
</dbReference>
<evidence type="ECO:0000313" key="10">
    <source>
        <dbReference type="EMBL" id="OAT85181.1"/>
    </source>
</evidence>
<evidence type="ECO:0000256" key="7">
    <source>
        <dbReference type="PIRNR" id="PIRNR010607"/>
    </source>
</evidence>
<dbReference type="STRING" id="1838280.A6M21_06425"/>
<reference evidence="10 11" key="1">
    <citation type="submission" date="2016-04" db="EMBL/GenBank/DDBJ databases">
        <authorList>
            <person name="Evans L.H."/>
            <person name="Alamgir A."/>
            <person name="Owens N."/>
            <person name="Weber N.D."/>
            <person name="Virtaneva K."/>
            <person name="Barbian K."/>
            <person name="Babar A."/>
            <person name="Rosenke K."/>
        </authorList>
    </citation>
    <scope>NUCLEOTIDE SEQUENCE [LARGE SCALE GENOMIC DNA]</scope>
    <source>
        <strain evidence="10 11">LMa1</strain>
    </source>
</reference>
<keyword evidence="4 7" id="KW-0805">Transcription regulation</keyword>
<dbReference type="InterPro" id="IPR041473">
    <property type="entry name" value="CtsR_C"/>
</dbReference>
<feature type="domain" description="CtsR N-terminal HTH" evidence="8">
    <location>
        <begin position="3"/>
        <end position="74"/>
    </location>
</feature>
<evidence type="ECO:0000313" key="11">
    <source>
        <dbReference type="Proteomes" id="UP000078532"/>
    </source>
</evidence>
<evidence type="ECO:0000256" key="6">
    <source>
        <dbReference type="ARBA" id="ARBA00023163"/>
    </source>
</evidence>
<dbReference type="Gene3D" id="3.30.56.130">
    <property type="entry name" value="Transcriptional regulator CtsR, winged HTH domain"/>
    <property type="match status" value="1"/>
</dbReference>
<sequence length="161" mass="18018">MHNISDLIEQHLKALLAASAEGFIEIQRNELAGRFNCVPSQINYVLATRFTLERGFLIESRRGGGGYVRIMRLNLDRRLDLVAQLCDLAGGAVSQQRAEDLIRRLLDEELITNREARLMLAAVSREALRVGLPARDQLRALILKSMLISLLRINGKSNGVL</sequence>
<evidence type="ECO:0000256" key="3">
    <source>
        <dbReference type="ARBA" id="ARBA00022491"/>
    </source>
</evidence>
<gene>
    <name evidence="10" type="ORF">A6M21_06425</name>
</gene>
<dbReference type="Pfam" id="PF17727">
    <property type="entry name" value="CtsR_C"/>
    <property type="match status" value="1"/>
</dbReference>
<dbReference type="RefSeq" id="WP_066666921.1">
    <property type="nucleotide sequence ID" value="NZ_LYVF01000069.1"/>
</dbReference>
<comment type="similarity">
    <text evidence="1 7">Belongs to the CtsR family.</text>
</comment>
<feature type="domain" description="CtsR C-terminal dimerization" evidence="9">
    <location>
        <begin position="80"/>
        <end position="147"/>
    </location>
</feature>
<keyword evidence="5 7" id="KW-0238">DNA-binding</keyword>
<keyword evidence="11" id="KW-1185">Reference proteome</keyword>
<organism evidence="10 11">
    <name type="scientific">Desulfotomaculum copahuensis</name>
    <dbReference type="NCBI Taxonomy" id="1838280"/>
    <lineage>
        <taxon>Bacteria</taxon>
        <taxon>Bacillati</taxon>
        <taxon>Bacillota</taxon>
        <taxon>Clostridia</taxon>
        <taxon>Eubacteriales</taxon>
        <taxon>Desulfotomaculaceae</taxon>
        <taxon>Desulfotomaculum</taxon>
    </lineage>
</organism>
<dbReference type="GO" id="GO:0003677">
    <property type="term" value="F:DNA binding"/>
    <property type="evidence" value="ECO:0007669"/>
    <property type="project" value="UniProtKB-UniRule"/>
</dbReference>
<dbReference type="PIRSF" id="PIRSF010607">
    <property type="entry name" value="Txn_repr_CtsR"/>
    <property type="match status" value="1"/>
</dbReference>
<dbReference type="InterPro" id="IPR040465">
    <property type="entry name" value="CtsR_N"/>
</dbReference>
<proteinExistence type="inferred from homology"/>
<accession>A0A1B7LGF0</accession>
<dbReference type="InterPro" id="IPR041908">
    <property type="entry name" value="CtsR_C_sf"/>
</dbReference>
<dbReference type="AlphaFoldDB" id="A0A1B7LGF0"/>
<protein>
    <recommendedName>
        <fullName evidence="2 7">Transcriptional regulator CtsR</fullName>
    </recommendedName>
</protein>
<evidence type="ECO:0000259" key="8">
    <source>
        <dbReference type="Pfam" id="PF05848"/>
    </source>
</evidence>
<keyword evidence="6 7" id="KW-0804">Transcription</keyword>
<evidence type="ECO:0000256" key="2">
    <source>
        <dbReference type="ARBA" id="ARBA00014129"/>
    </source>
</evidence>
<name>A0A1B7LGF0_9FIRM</name>
<comment type="caution">
    <text evidence="10">The sequence shown here is derived from an EMBL/GenBank/DDBJ whole genome shotgun (WGS) entry which is preliminary data.</text>
</comment>
<keyword evidence="3 7" id="KW-0678">Repressor</keyword>
<evidence type="ECO:0000259" key="9">
    <source>
        <dbReference type="Pfam" id="PF17727"/>
    </source>
</evidence>
<dbReference type="OrthoDB" id="1680813at2"/>
<dbReference type="Proteomes" id="UP000078532">
    <property type="component" value="Unassembled WGS sequence"/>
</dbReference>
<dbReference type="InterPro" id="IPR008463">
    <property type="entry name" value="CtsR"/>
</dbReference>
<evidence type="ECO:0000256" key="4">
    <source>
        <dbReference type="ARBA" id="ARBA00023015"/>
    </source>
</evidence>
<evidence type="ECO:0000256" key="5">
    <source>
        <dbReference type="ARBA" id="ARBA00023125"/>
    </source>
</evidence>
<dbReference type="EMBL" id="LYVF01000069">
    <property type="protein sequence ID" value="OAT85181.1"/>
    <property type="molecule type" value="Genomic_DNA"/>
</dbReference>
<evidence type="ECO:0000256" key="1">
    <source>
        <dbReference type="ARBA" id="ARBA00010189"/>
    </source>
</evidence>